<evidence type="ECO:0000313" key="8">
    <source>
        <dbReference type="Proteomes" id="UP000542210"/>
    </source>
</evidence>
<dbReference type="EMBL" id="JACHND010000001">
    <property type="protein sequence ID" value="MBB4700304.1"/>
    <property type="molecule type" value="Genomic_DNA"/>
</dbReference>
<dbReference type="InterPro" id="IPR036259">
    <property type="entry name" value="MFS_trans_sf"/>
</dbReference>
<dbReference type="SUPFAM" id="SSF103473">
    <property type="entry name" value="MFS general substrate transporter"/>
    <property type="match status" value="1"/>
</dbReference>
<dbReference type="PANTHER" id="PTHR23542">
    <property type="match status" value="1"/>
</dbReference>
<dbReference type="Proteomes" id="UP000542210">
    <property type="component" value="Unassembled WGS sequence"/>
</dbReference>
<dbReference type="Gene3D" id="1.20.1250.20">
    <property type="entry name" value="MFS general substrate transporter like domains"/>
    <property type="match status" value="1"/>
</dbReference>
<organism evidence="7 8">
    <name type="scientific">Sphaerisporangium siamense</name>
    <dbReference type="NCBI Taxonomy" id="795645"/>
    <lineage>
        <taxon>Bacteria</taxon>
        <taxon>Bacillati</taxon>
        <taxon>Actinomycetota</taxon>
        <taxon>Actinomycetes</taxon>
        <taxon>Streptosporangiales</taxon>
        <taxon>Streptosporangiaceae</taxon>
        <taxon>Sphaerisporangium</taxon>
    </lineage>
</organism>
<keyword evidence="4 5" id="KW-0472">Membrane</keyword>
<dbReference type="InterPro" id="IPR020846">
    <property type="entry name" value="MFS_dom"/>
</dbReference>
<accession>A0A7W7D4S5</accession>
<dbReference type="GO" id="GO:0005886">
    <property type="term" value="C:plasma membrane"/>
    <property type="evidence" value="ECO:0007669"/>
    <property type="project" value="UniProtKB-SubCell"/>
</dbReference>
<dbReference type="GO" id="GO:0022857">
    <property type="term" value="F:transmembrane transporter activity"/>
    <property type="evidence" value="ECO:0007669"/>
    <property type="project" value="InterPro"/>
</dbReference>
<comment type="caution">
    <text evidence="7">The sequence shown here is derived from an EMBL/GenBank/DDBJ whole genome shotgun (WGS) entry which is preliminary data.</text>
</comment>
<dbReference type="PANTHER" id="PTHR23542:SF1">
    <property type="entry name" value="MAJOR FACILITATOR SUPERFAMILY (MFS) PROFILE DOMAIN-CONTAINING PROTEIN"/>
    <property type="match status" value="1"/>
</dbReference>
<feature type="transmembrane region" description="Helical" evidence="5">
    <location>
        <begin position="291"/>
        <end position="309"/>
    </location>
</feature>
<reference evidence="7 8" key="1">
    <citation type="submission" date="2020-08" db="EMBL/GenBank/DDBJ databases">
        <title>Sequencing the genomes of 1000 actinobacteria strains.</title>
        <authorList>
            <person name="Klenk H.-P."/>
        </authorList>
    </citation>
    <scope>NUCLEOTIDE SEQUENCE [LARGE SCALE GENOMIC DNA]</scope>
    <source>
        <strain evidence="7 8">DSM 45784</strain>
    </source>
</reference>
<evidence type="ECO:0000256" key="1">
    <source>
        <dbReference type="ARBA" id="ARBA00004651"/>
    </source>
</evidence>
<feature type="transmembrane region" description="Helical" evidence="5">
    <location>
        <begin position="380"/>
        <end position="399"/>
    </location>
</feature>
<dbReference type="AlphaFoldDB" id="A0A7W7D4S5"/>
<evidence type="ECO:0000256" key="4">
    <source>
        <dbReference type="ARBA" id="ARBA00023136"/>
    </source>
</evidence>
<evidence type="ECO:0000259" key="6">
    <source>
        <dbReference type="PROSITE" id="PS50850"/>
    </source>
</evidence>
<proteinExistence type="predicted"/>
<feature type="domain" description="Major facilitator superfamily (MFS) profile" evidence="6">
    <location>
        <begin position="296"/>
        <end position="423"/>
    </location>
</feature>
<evidence type="ECO:0000256" key="3">
    <source>
        <dbReference type="ARBA" id="ARBA00022989"/>
    </source>
</evidence>
<evidence type="ECO:0000256" key="5">
    <source>
        <dbReference type="SAM" id="Phobius"/>
    </source>
</evidence>
<name>A0A7W7D4S5_9ACTN</name>
<evidence type="ECO:0000256" key="2">
    <source>
        <dbReference type="ARBA" id="ARBA00022692"/>
    </source>
</evidence>
<sequence length="423" mass="42059">MSRWDALRAYSALPATTGPWFLAVTLVGRVPASMGQLGALLLVSGATGSLALGGATASAFAVGQAAGGPLVGRAADRYGHRPAGLAAALLHTAALVLLVVCVARDAPTGAALLSSAVAGFSVPQVGPLSRARWTALAHHGRLPMARFPAAMSFEGTGDEFAFVLGPALVGVIASATSPPVAVLVAAGLTVTTCVAFALHPTAAAVARGRGRDAGAAAPVLRVPVFLLAAGLTGLGCYFGAVQAGVTWRAVDAGADGAAGLIYAVLGLSSALAGVLVPMLPASFPLARRLQAGFVLLAVLTLPLAIVGGLQAGGLWPLGLLIVLPGVTIAPILVTAYTQAEMTVPVARISWVMTLLTSAVVVGYAIGALLSGTLADRYGPLAAFLIALGAAGVGITASGLGRRRLAALRPNGMAPHERNPAEIS</sequence>
<protein>
    <submittedName>
        <fullName evidence="7">MFS family permease</fullName>
    </submittedName>
</protein>
<feature type="transmembrane region" description="Helical" evidence="5">
    <location>
        <begin position="315"/>
        <end position="336"/>
    </location>
</feature>
<keyword evidence="2 5" id="KW-0812">Transmembrane</keyword>
<feature type="transmembrane region" description="Helical" evidence="5">
    <location>
        <begin position="260"/>
        <end position="279"/>
    </location>
</feature>
<feature type="transmembrane region" description="Helical" evidence="5">
    <location>
        <begin position="348"/>
        <end position="374"/>
    </location>
</feature>
<feature type="transmembrane region" description="Helical" evidence="5">
    <location>
        <begin position="6"/>
        <end position="27"/>
    </location>
</feature>
<dbReference type="RefSeq" id="WP_184878377.1">
    <property type="nucleotide sequence ID" value="NZ_BOOV01000030.1"/>
</dbReference>
<dbReference type="Pfam" id="PF07690">
    <property type="entry name" value="MFS_1"/>
    <property type="match status" value="1"/>
</dbReference>
<keyword evidence="8" id="KW-1185">Reference proteome</keyword>
<dbReference type="InterPro" id="IPR011701">
    <property type="entry name" value="MFS"/>
</dbReference>
<feature type="transmembrane region" description="Helical" evidence="5">
    <location>
        <begin position="83"/>
        <end position="103"/>
    </location>
</feature>
<feature type="transmembrane region" description="Helical" evidence="5">
    <location>
        <begin position="218"/>
        <end position="240"/>
    </location>
</feature>
<evidence type="ECO:0000313" key="7">
    <source>
        <dbReference type="EMBL" id="MBB4700304.1"/>
    </source>
</evidence>
<feature type="transmembrane region" description="Helical" evidence="5">
    <location>
        <begin position="160"/>
        <end position="177"/>
    </location>
</feature>
<comment type="subcellular location">
    <subcellularLocation>
        <location evidence="1">Cell membrane</location>
        <topology evidence="1">Multi-pass membrane protein</topology>
    </subcellularLocation>
</comment>
<feature type="transmembrane region" description="Helical" evidence="5">
    <location>
        <begin position="39"/>
        <end position="63"/>
    </location>
</feature>
<feature type="transmembrane region" description="Helical" evidence="5">
    <location>
        <begin position="183"/>
        <end position="206"/>
    </location>
</feature>
<dbReference type="PROSITE" id="PS50850">
    <property type="entry name" value="MFS"/>
    <property type="match status" value="1"/>
</dbReference>
<keyword evidence="3 5" id="KW-1133">Transmembrane helix</keyword>
<gene>
    <name evidence="7" type="ORF">BJ982_001848</name>
</gene>